<name>A0AA45W8F3_9RHOB</name>
<evidence type="ECO:0000256" key="2">
    <source>
        <dbReference type="ARBA" id="ARBA00023027"/>
    </source>
</evidence>
<dbReference type="Proteomes" id="UP000186216">
    <property type="component" value="Unassembled WGS sequence"/>
</dbReference>
<keyword evidence="1" id="KW-0560">Oxidoreductase</keyword>
<dbReference type="GO" id="GO:0051287">
    <property type="term" value="F:NAD binding"/>
    <property type="evidence" value="ECO:0007669"/>
    <property type="project" value="InterPro"/>
</dbReference>
<dbReference type="EMBL" id="CP067140">
    <property type="protein sequence ID" value="WCR02966.1"/>
    <property type="molecule type" value="Genomic_DNA"/>
</dbReference>
<evidence type="ECO:0000313" key="4">
    <source>
        <dbReference type="EMBL" id="SIT16434.1"/>
    </source>
</evidence>
<evidence type="ECO:0000313" key="7">
    <source>
        <dbReference type="Proteomes" id="UP001215549"/>
    </source>
</evidence>
<proteinExistence type="predicted"/>
<protein>
    <submittedName>
        <fullName evidence="4">Glyoxylate/hydroxypyruvate reductase A</fullName>
    </submittedName>
</protein>
<dbReference type="PANTHER" id="PTHR43333:SF1">
    <property type="entry name" value="D-ISOMER SPECIFIC 2-HYDROXYACID DEHYDROGENASE NAD-BINDING DOMAIN-CONTAINING PROTEIN"/>
    <property type="match status" value="1"/>
</dbReference>
<keyword evidence="2" id="KW-0520">NAD</keyword>
<gene>
    <name evidence="5" type="ORF">JHX88_19535</name>
    <name evidence="4" type="ORF">SAMN05421772_12824</name>
</gene>
<sequence length="309" mass="34493">MTFLANMDRERGEFLQARFKEVLPDIQVVLGDEPYDKSSIRYMLTWMVPEDIATAYPNLQAVFSLGAGVDQFTEAGLPPYASLVRIIDDDLTSMMQEYVTMTVLALHRDLPGYIDQQARHVWQKISVPPPARNRRIGMMGLGELGQGALRALAPFGFPLSGWSRNPKRIEGVTTFHGPEGLEPFLDQTDILVCLLPLTDETRGILNRNLFERLPPDAALVHVGRGQQLDHQALIGALDAGRLRAAVIDVTEPEPLPSGHPFWSDPRIILTPHIGCITRIEAFIDNIADNVRRHCEGKALRGVVDLRRGY</sequence>
<dbReference type="AlphaFoldDB" id="A0AA45W8F3"/>
<evidence type="ECO:0000313" key="6">
    <source>
        <dbReference type="Proteomes" id="UP000186216"/>
    </source>
</evidence>
<dbReference type="PANTHER" id="PTHR43333">
    <property type="entry name" value="2-HACID_DH_C DOMAIN-CONTAINING PROTEIN"/>
    <property type="match status" value="1"/>
</dbReference>
<dbReference type="Gene3D" id="3.40.50.720">
    <property type="entry name" value="NAD(P)-binding Rossmann-like Domain"/>
    <property type="match status" value="2"/>
</dbReference>
<dbReference type="InterPro" id="IPR006140">
    <property type="entry name" value="D-isomer_DH_NAD-bd"/>
</dbReference>
<evidence type="ECO:0000256" key="1">
    <source>
        <dbReference type="ARBA" id="ARBA00023002"/>
    </source>
</evidence>
<accession>A0AA45W8F3</accession>
<dbReference type="GO" id="GO:0016491">
    <property type="term" value="F:oxidoreductase activity"/>
    <property type="evidence" value="ECO:0007669"/>
    <property type="project" value="UniProtKB-KW"/>
</dbReference>
<dbReference type="SUPFAM" id="SSF52283">
    <property type="entry name" value="Formate/glycerate dehydrogenase catalytic domain-like"/>
    <property type="match status" value="1"/>
</dbReference>
<dbReference type="CDD" id="cd12164">
    <property type="entry name" value="GDH_like_2"/>
    <property type="match status" value="1"/>
</dbReference>
<dbReference type="InterPro" id="IPR036291">
    <property type="entry name" value="NAD(P)-bd_dom_sf"/>
</dbReference>
<evidence type="ECO:0000259" key="3">
    <source>
        <dbReference type="Pfam" id="PF02826"/>
    </source>
</evidence>
<reference evidence="5 7" key="2">
    <citation type="submission" date="2021-01" db="EMBL/GenBank/DDBJ databases">
        <title>Biogeographic distribution of Paracoccus.</title>
        <authorList>
            <person name="Hollensteiner J."/>
            <person name="Leineberger J."/>
            <person name="Brinkhoff T."/>
            <person name="Daniel R."/>
        </authorList>
    </citation>
    <scope>NUCLEOTIDE SEQUENCE [LARGE SCALE GENOMIC DNA]</scope>
    <source>
        <strain evidence="5 7">DSM 18447</strain>
    </source>
</reference>
<organism evidence="4 6">
    <name type="scientific">Paracoccus saliphilus</name>
    <dbReference type="NCBI Taxonomy" id="405559"/>
    <lineage>
        <taxon>Bacteria</taxon>
        <taxon>Pseudomonadati</taxon>
        <taxon>Pseudomonadota</taxon>
        <taxon>Alphaproteobacteria</taxon>
        <taxon>Rhodobacterales</taxon>
        <taxon>Paracoccaceae</taxon>
        <taxon>Paracoccus</taxon>
    </lineage>
</organism>
<feature type="domain" description="D-isomer specific 2-hydroxyacid dehydrogenase NAD-binding" evidence="3">
    <location>
        <begin position="101"/>
        <end position="274"/>
    </location>
</feature>
<dbReference type="RefSeq" id="WP_076528846.1">
    <property type="nucleotide sequence ID" value="NZ_CP067140.1"/>
</dbReference>
<dbReference type="Pfam" id="PF02826">
    <property type="entry name" value="2-Hacid_dh_C"/>
    <property type="match status" value="1"/>
</dbReference>
<keyword evidence="7" id="KW-1185">Reference proteome</keyword>
<dbReference type="SUPFAM" id="SSF51735">
    <property type="entry name" value="NAD(P)-binding Rossmann-fold domains"/>
    <property type="match status" value="1"/>
</dbReference>
<dbReference type="EMBL" id="FTOU01000028">
    <property type="protein sequence ID" value="SIT16434.1"/>
    <property type="molecule type" value="Genomic_DNA"/>
</dbReference>
<dbReference type="Proteomes" id="UP001215549">
    <property type="component" value="Chromosome"/>
</dbReference>
<evidence type="ECO:0000313" key="5">
    <source>
        <dbReference type="EMBL" id="WCR02966.1"/>
    </source>
</evidence>
<reference evidence="4 6" key="1">
    <citation type="submission" date="2017-01" db="EMBL/GenBank/DDBJ databases">
        <authorList>
            <person name="Varghese N."/>
            <person name="Submissions S."/>
        </authorList>
    </citation>
    <scope>NUCLEOTIDE SEQUENCE [LARGE SCALE GENOMIC DNA]</scope>
    <source>
        <strain evidence="4 6">DSM 18447</strain>
    </source>
</reference>